<sequence length="89" mass="10251">MIYFQTRFQLPTGSNHIQFSTGKRRIPFGDSVVVFVKRKREKISNHQQGNDATVIFSSWRWILILRLSSFLALSMNTHTLAQSLPGRSV</sequence>
<organism evidence="1 2">
    <name type="scientific">Trichuris muris</name>
    <name type="common">Mouse whipworm</name>
    <dbReference type="NCBI Taxonomy" id="70415"/>
    <lineage>
        <taxon>Eukaryota</taxon>
        <taxon>Metazoa</taxon>
        <taxon>Ecdysozoa</taxon>
        <taxon>Nematoda</taxon>
        <taxon>Enoplea</taxon>
        <taxon>Dorylaimia</taxon>
        <taxon>Trichinellida</taxon>
        <taxon>Trichuridae</taxon>
        <taxon>Trichuris</taxon>
    </lineage>
</organism>
<dbReference type="AlphaFoldDB" id="A0A5S6Q579"/>
<dbReference type="WBParaSite" id="TMUE_0000002319.1">
    <property type="protein sequence ID" value="TMUE_0000002319.1"/>
    <property type="gene ID" value="WBGene00298167"/>
</dbReference>
<evidence type="ECO:0000313" key="1">
    <source>
        <dbReference type="Proteomes" id="UP000046395"/>
    </source>
</evidence>
<accession>A0A5S6Q579</accession>
<name>A0A5S6Q579_TRIMR</name>
<reference evidence="2" key="1">
    <citation type="submission" date="2019-12" db="UniProtKB">
        <authorList>
            <consortium name="WormBaseParasite"/>
        </authorList>
    </citation>
    <scope>IDENTIFICATION</scope>
</reference>
<keyword evidence="1" id="KW-1185">Reference proteome</keyword>
<proteinExistence type="predicted"/>
<dbReference type="Proteomes" id="UP000046395">
    <property type="component" value="Unassembled WGS sequence"/>
</dbReference>
<protein>
    <submittedName>
        <fullName evidence="2">Uncharacterized protein</fullName>
    </submittedName>
</protein>
<evidence type="ECO:0000313" key="2">
    <source>
        <dbReference type="WBParaSite" id="TMUE_0000002319.1"/>
    </source>
</evidence>